<dbReference type="Gramene" id="KXG38426">
    <property type="protein sequence ID" value="KXG38426"/>
    <property type="gene ID" value="SORBI_3001G232300"/>
</dbReference>
<name>A0A1B6QKI8_SORBI</name>
<reference evidence="2" key="2">
    <citation type="journal article" date="2018" name="Plant J.">
        <title>The Sorghum bicolor reference genome: improved assembly, gene annotations, a transcriptome atlas, and signatures of genome organization.</title>
        <authorList>
            <person name="McCormick R.F."/>
            <person name="Truong S.K."/>
            <person name="Sreedasyam A."/>
            <person name="Jenkins J."/>
            <person name="Shu S."/>
            <person name="Sims D."/>
            <person name="Kennedy M."/>
            <person name="Amirebrahimi M."/>
            <person name="Weers B.D."/>
            <person name="McKinley B."/>
            <person name="Mattison A."/>
            <person name="Morishige D.T."/>
            <person name="Grimwood J."/>
            <person name="Schmutz J."/>
            <person name="Mullet J.E."/>
        </authorList>
    </citation>
    <scope>NUCLEOTIDE SEQUENCE [LARGE SCALE GENOMIC DNA]</scope>
    <source>
        <strain evidence="2">cv. BTx623</strain>
    </source>
</reference>
<accession>A0A1B6QKI8</accession>
<reference evidence="1 2" key="1">
    <citation type="journal article" date="2009" name="Nature">
        <title>The Sorghum bicolor genome and the diversification of grasses.</title>
        <authorList>
            <person name="Paterson A.H."/>
            <person name="Bowers J.E."/>
            <person name="Bruggmann R."/>
            <person name="Dubchak I."/>
            <person name="Grimwood J."/>
            <person name="Gundlach H."/>
            <person name="Haberer G."/>
            <person name="Hellsten U."/>
            <person name="Mitros T."/>
            <person name="Poliakov A."/>
            <person name="Schmutz J."/>
            <person name="Spannagl M."/>
            <person name="Tang H."/>
            <person name="Wang X."/>
            <person name="Wicker T."/>
            <person name="Bharti A.K."/>
            <person name="Chapman J."/>
            <person name="Feltus F.A."/>
            <person name="Gowik U."/>
            <person name="Grigoriev I.V."/>
            <person name="Lyons E."/>
            <person name="Maher C.A."/>
            <person name="Martis M."/>
            <person name="Narechania A."/>
            <person name="Otillar R.P."/>
            <person name="Penning B.W."/>
            <person name="Salamov A.A."/>
            <person name="Wang Y."/>
            <person name="Zhang L."/>
            <person name="Carpita N.C."/>
            <person name="Freeling M."/>
            <person name="Gingle A.R."/>
            <person name="Hash C.T."/>
            <person name="Keller B."/>
            <person name="Klein P."/>
            <person name="Kresovich S."/>
            <person name="McCann M.C."/>
            <person name="Ming R."/>
            <person name="Peterson D.G."/>
            <person name="Mehboob-ur-Rahman"/>
            <person name="Ware D."/>
            <person name="Westhoff P."/>
            <person name="Mayer K.F."/>
            <person name="Messing J."/>
            <person name="Rokhsar D.S."/>
        </authorList>
    </citation>
    <scope>NUCLEOTIDE SEQUENCE [LARGE SCALE GENOMIC DNA]</scope>
    <source>
        <strain evidence="2">cv. BTx623</strain>
    </source>
</reference>
<organism evidence="1 2">
    <name type="scientific">Sorghum bicolor</name>
    <name type="common">Sorghum</name>
    <name type="synonym">Sorghum vulgare</name>
    <dbReference type="NCBI Taxonomy" id="4558"/>
    <lineage>
        <taxon>Eukaryota</taxon>
        <taxon>Viridiplantae</taxon>
        <taxon>Streptophyta</taxon>
        <taxon>Embryophyta</taxon>
        <taxon>Tracheophyta</taxon>
        <taxon>Spermatophyta</taxon>
        <taxon>Magnoliopsida</taxon>
        <taxon>Liliopsida</taxon>
        <taxon>Poales</taxon>
        <taxon>Poaceae</taxon>
        <taxon>PACMAD clade</taxon>
        <taxon>Panicoideae</taxon>
        <taxon>Andropogonodae</taxon>
        <taxon>Andropogoneae</taxon>
        <taxon>Sorghinae</taxon>
        <taxon>Sorghum</taxon>
    </lineage>
</organism>
<dbReference type="EMBL" id="CM000760">
    <property type="protein sequence ID" value="KXG38426.1"/>
    <property type="molecule type" value="Genomic_DNA"/>
</dbReference>
<dbReference type="Proteomes" id="UP000000768">
    <property type="component" value="Chromosome 1"/>
</dbReference>
<keyword evidence="2" id="KW-1185">Reference proteome</keyword>
<dbReference type="AlphaFoldDB" id="A0A1B6QKI8"/>
<gene>
    <name evidence="1" type="ORF">SORBI_3001G232300</name>
</gene>
<evidence type="ECO:0000313" key="2">
    <source>
        <dbReference type="Proteomes" id="UP000000768"/>
    </source>
</evidence>
<sequence>MPCIPKVGWRRRRAPLMCIAGQSWRPGKPRRPEHADVWGFGLQQQPSVI</sequence>
<proteinExistence type="predicted"/>
<dbReference type="InParanoid" id="A0A1B6QKI8"/>
<evidence type="ECO:0000313" key="1">
    <source>
        <dbReference type="EMBL" id="KXG38426.1"/>
    </source>
</evidence>
<protein>
    <submittedName>
        <fullName evidence="1">Uncharacterized protein</fullName>
    </submittedName>
</protein>